<comment type="caution">
    <text evidence="1">The sequence shown here is derived from an EMBL/GenBank/DDBJ whole genome shotgun (WGS) entry which is preliminary data.</text>
</comment>
<dbReference type="AlphaFoldDB" id="A0AA90NUN5"/>
<dbReference type="Proteomes" id="UP001178277">
    <property type="component" value="Unassembled WGS sequence"/>
</dbReference>
<gene>
    <name evidence="1" type="ORF">Q8G35_14425</name>
</gene>
<protein>
    <submittedName>
        <fullName evidence="1">Uncharacterized protein</fullName>
    </submittedName>
</protein>
<proteinExistence type="predicted"/>
<sequence>MTVPFSNEEKDHAKLFLSNCRNIPVGFRNPLIGLKIFATLLPNNWLAETPLDACGEEAWRKGSVPSIKK</sequence>
<name>A0AA90NUN5_9BACI</name>
<organism evidence="1 2">
    <name type="scientific">Peribacillus simplex</name>
    <dbReference type="NCBI Taxonomy" id="1478"/>
    <lineage>
        <taxon>Bacteria</taxon>
        <taxon>Bacillati</taxon>
        <taxon>Bacillota</taxon>
        <taxon>Bacilli</taxon>
        <taxon>Bacillales</taxon>
        <taxon>Bacillaceae</taxon>
        <taxon>Peribacillus</taxon>
    </lineage>
</organism>
<evidence type="ECO:0000313" key="2">
    <source>
        <dbReference type="Proteomes" id="UP001178277"/>
    </source>
</evidence>
<accession>A0AA90NUN5</accession>
<dbReference type="RefSeq" id="WP_305160849.1">
    <property type="nucleotide sequence ID" value="NZ_JAUUTP010000014.1"/>
</dbReference>
<evidence type="ECO:0000313" key="1">
    <source>
        <dbReference type="EMBL" id="MDP1419598.1"/>
    </source>
</evidence>
<dbReference type="EMBL" id="JAUUTP010000014">
    <property type="protein sequence ID" value="MDP1419598.1"/>
    <property type="molecule type" value="Genomic_DNA"/>
</dbReference>
<reference evidence="1" key="1">
    <citation type="submission" date="2023-07" db="EMBL/GenBank/DDBJ databases">
        <title>Murine gut Bacillus species.</title>
        <authorList>
            <person name="Gutman E."/>
            <person name="Hashuel R."/>
            <person name="Litvak Y."/>
        </authorList>
    </citation>
    <scope>NUCLEOTIDE SEQUENCE</scope>
    <source>
        <strain evidence="1">RU283</strain>
    </source>
</reference>